<dbReference type="Pfam" id="PF00011">
    <property type="entry name" value="HSP20"/>
    <property type="match status" value="1"/>
</dbReference>
<feature type="compositionally biased region" description="Basic and acidic residues" evidence="4">
    <location>
        <begin position="109"/>
        <end position="139"/>
    </location>
</feature>
<proteinExistence type="inferred from homology"/>
<protein>
    <submittedName>
        <fullName evidence="6">Heat shock protein 30</fullName>
    </submittedName>
</protein>
<dbReference type="InParanoid" id="A0A4S2N1C2"/>
<evidence type="ECO:0000256" key="1">
    <source>
        <dbReference type="ARBA" id="ARBA00023016"/>
    </source>
</evidence>
<sequence>MPFFPRFQYPQHSTFFPNDIFRLLDEAASNIDTSTDSPTARRGFSPNFDVHETEHEYVLEGELPGLSEKDKVNLEFTDEKTLYISGRIERSLKRFSDDQGRIQTIEGGEEPKKLTEEGEDKGKGKAHEGAQVEKKEQRPKYWVSERSIGEFSRSFSFPGPIDIDKVKASLEHGILKVVVPKMEKKQGRKIQVQ</sequence>
<evidence type="ECO:0000313" key="7">
    <source>
        <dbReference type="Proteomes" id="UP000298138"/>
    </source>
</evidence>
<comment type="similarity">
    <text evidence="2 3">Belongs to the small heat shock protein (HSP20) family.</text>
</comment>
<evidence type="ECO:0000256" key="2">
    <source>
        <dbReference type="PROSITE-ProRule" id="PRU00285"/>
    </source>
</evidence>
<feature type="domain" description="SHSP" evidence="5">
    <location>
        <begin position="39"/>
        <end position="193"/>
    </location>
</feature>
<dbReference type="InterPro" id="IPR031107">
    <property type="entry name" value="Small_HSP"/>
</dbReference>
<dbReference type="PANTHER" id="PTHR11527">
    <property type="entry name" value="HEAT-SHOCK PROTEIN 20 FAMILY MEMBER"/>
    <property type="match status" value="1"/>
</dbReference>
<dbReference type="Proteomes" id="UP000298138">
    <property type="component" value="Unassembled WGS sequence"/>
</dbReference>
<dbReference type="OrthoDB" id="1431247at2759"/>
<dbReference type="SUPFAM" id="SSF49764">
    <property type="entry name" value="HSP20-like chaperones"/>
    <property type="match status" value="1"/>
</dbReference>
<dbReference type="FunCoup" id="A0A4S2N1C2">
    <property type="interactions" value="1004"/>
</dbReference>
<dbReference type="PROSITE" id="PS01031">
    <property type="entry name" value="SHSP"/>
    <property type="match status" value="1"/>
</dbReference>
<keyword evidence="7" id="KW-1185">Reference proteome</keyword>
<evidence type="ECO:0000256" key="3">
    <source>
        <dbReference type="RuleBase" id="RU003616"/>
    </source>
</evidence>
<gene>
    <name evidence="6" type="ORF">EX30DRAFT_328550</name>
</gene>
<evidence type="ECO:0000259" key="5">
    <source>
        <dbReference type="PROSITE" id="PS01031"/>
    </source>
</evidence>
<evidence type="ECO:0000256" key="4">
    <source>
        <dbReference type="SAM" id="MobiDB-lite"/>
    </source>
</evidence>
<keyword evidence="1 6" id="KW-0346">Stress response</keyword>
<dbReference type="InterPro" id="IPR008978">
    <property type="entry name" value="HSP20-like_chaperone"/>
</dbReference>
<reference evidence="6 7" key="1">
    <citation type="submission" date="2019-04" db="EMBL/GenBank/DDBJ databases">
        <title>Comparative genomics and transcriptomics to analyze fruiting body development in filamentous ascomycetes.</title>
        <authorList>
            <consortium name="DOE Joint Genome Institute"/>
            <person name="Lutkenhaus R."/>
            <person name="Traeger S."/>
            <person name="Breuer J."/>
            <person name="Kuo A."/>
            <person name="Lipzen A."/>
            <person name="Pangilinan J."/>
            <person name="Dilworth D."/>
            <person name="Sandor L."/>
            <person name="Poggeler S."/>
            <person name="Barry K."/>
            <person name="Grigoriev I.V."/>
            <person name="Nowrousian M."/>
        </authorList>
    </citation>
    <scope>NUCLEOTIDE SEQUENCE [LARGE SCALE GENOMIC DNA]</scope>
    <source>
        <strain evidence="6 7">CBS 389.68</strain>
    </source>
</reference>
<accession>A0A4S2N1C2</accession>
<dbReference type="AlphaFoldDB" id="A0A4S2N1C2"/>
<dbReference type="EMBL" id="ML220114">
    <property type="protein sequence ID" value="TGZ82756.1"/>
    <property type="molecule type" value="Genomic_DNA"/>
</dbReference>
<dbReference type="STRING" id="341454.A0A4S2N1C2"/>
<evidence type="ECO:0000313" key="6">
    <source>
        <dbReference type="EMBL" id="TGZ82756.1"/>
    </source>
</evidence>
<feature type="region of interest" description="Disordered" evidence="4">
    <location>
        <begin position="99"/>
        <end position="139"/>
    </location>
</feature>
<name>A0A4S2N1C2_9PEZI</name>
<dbReference type="InterPro" id="IPR002068">
    <property type="entry name" value="A-crystallin/Hsp20_dom"/>
</dbReference>
<dbReference type="CDD" id="cd06464">
    <property type="entry name" value="ACD_sHsps-like"/>
    <property type="match status" value="1"/>
</dbReference>
<organism evidence="6 7">
    <name type="scientific">Ascodesmis nigricans</name>
    <dbReference type="NCBI Taxonomy" id="341454"/>
    <lineage>
        <taxon>Eukaryota</taxon>
        <taxon>Fungi</taxon>
        <taxon>Dikarya</taxon>
        <taxon>Ascomycota</taxon>
        <taxon>Pezizomycotina</taxon>
        <taxon>Pezizomycetes</taxon>
        <taxon>Pezizales</taxon>
        <taxon>Ascodesmidaceae</taxon>
        <taxon>Ascodesmis</taxon>
    </lineage>
</organism>
<dbReference type="Gene3D" id="2.60.40.790">
    <property type="match status" value="1"/>
</dbReference>